<evidence type="ECO:0000256" key="10">
    <source>
        <dbReference type="SAM" id="Phobius"/>
    </source>
</evidence>
<gene>
    <name evidence="13" type="ORF">CF651_28635</name>
</gene>
<dbReference type="PANTHER" id="PTHR43394">
    <property type="entry name" value="ATP-DEPENDENT PERMEASE MDL1, MITOCHONDRIAL"/>
    <property type="match status" value="1"/>
</dbReference>
<dbReference type="PROSITE" id="PS50929">
    <property type="entry name" value="ABC_TM1F"/>
    <property type="match status" value="1"/>
</dbReference>
<dbReference type="Proteomes" id="UP000215509">
    <property type="component" value="Unassembled WGS sequence"/>
</dbReference>
<evidence type="ECO:0000256" key="3">
    <source>
        <dbReference type="ARBA" id="ARBA00022475"/>
    </source>
</evidence>
<dbReference type="SUPFAM" id="SSF90123">
    <property type="entry name" value="ABC transporter transmembrane region"/>
    <property type="match status" value="1"/>
</dbReference>
<feature type="transmembrane region" description="Helical" evidence="10">
    <location>
        <begin position="278"/>
        <end position="296"/>
    </location>
</feature>
<evidence type="ECO:0000256" key="8">
    <source>
        <dbReference type="ARBA" id="ARBA00023136"/>
    </source>
</evidence>
<dbReference type="GO" id="GO:0005524">
    <property type="term" value="F:ATP binding"/>
    <property type="evidence" value="ECO:0007669"/>
    <property type="project" value="UniProtKB-KW"/>
</dbReference>
<keyword evidence="7 10" id="KW-1133">Transmembrane helix</keyword>
<comment type="subcellular location">
    <subcellularLocation>
        <location evidence="1">Cell membrane</location>
        <topology evidence="1">Multi-pass membrane protein</topology>
    </subcellularLocation>
</comment>
<dbReference type="Pfam" id="PF00664">
    <property type="entry name" value="ABC_membrane"/>
    <property type="match status" value="1"/>
</dbReference>
<dbReference type="SMART" id="SM00382">
    <property type="entry name" value="AAA"/>
    <property type="match status" value="1"/>
</dbReference>
<feature type="domain" description="ABC transmembrane type-1" evidence="12">
    <location>
        <begin position="17"/>
        <end position="298"/>
    </location>
</feature>
<evidence type="ECO:0000259" key="12">
    <source>
        <dbReference type="PROSITE" id="PS50929"/>
    </source>
</evidence>
<feature type="transmembrane region" description="Helical" evidence="10">
    <location>
        <begin position="155"/>
        <end position="174"/>
    </location>
</feature>
<evidence type="ECO:0000256" key="2">
    <source>
        <dbReference type="ARBA" id="ARBA00022448"/>
    </source>
</evidence>
<dbReference type="PROSITE" id="PS00211">
    <property type="entry name" value="ABC_TRANSPORTER_1"/>
    <property type="match status" value="1"/>
</dbReference>
<evidence type="ECO:0000256" key="9">
    <source>
        <dbReference type="SAM" id="MobiDB-lite"/>
    </source>
</evidence>
<dbReference type="EMBL" id="NMQW01000053">
    <property type="protein sequence ID" value="OXM82975.1"/>
    <property type="molecule type" value="Genomic_DNA"/>
</dbReference>
<evidence type="ECO:0000256" key="4">
    <source>
        <dbReference type="ARBA" id="ARBA00022692"/>
    </source>
</evidence>
<feature type="transmembrane region" description="Helical" evidence="10">
    <location>
        <begin position="52"/>
        <end position="76"/>
    </location>
</feature>
<protein>
    <submittedName>
        <fullName evidence="13">Multidrug ABC transporter ATP-binding protein</fullName>
    </submittedName>
</protein>
<dbReference type="InterPro" id="IPR011527">
    <property type="entry name" value="ABC1_TM_dom"/>
</dbReference>
<dbReference type="InterPro" id="IPR027417">
    <property type="entry name" value="P-loop_NTPase"/>
</dbReference>
<keyword evidence="8 10" id="KW-0472">Membrane</keyword>
<evidence type="ECO:0000256" key="1">
    <source>
        <dbReference type="ARBA" id="ARBA00004651"/>
    </source>
</evidence>
<keyword evidence="4 10" id="KW-0812">Transmembrane</keyword>
<dbReference type="Gene3D" id="1.20.1560.10">
    <property type="entry name" value="ABC transporter type 1, transmembrane domain"/>
    <property type="match status" value="1"/>
</dbReference>
<keyword evidence="5" id="KW-0547">Nucleotide-binding</keyword>
<comment type="caution">
    <text evidence="13">The sequence shown here is derived from an EMBL/GenBank/DDBJ whole genome shotgun (WGS) entry which is preliminary data.</text>
</comment>
<dbReference type="CDD" id="cd18548">
    <property type="entry name" value="ABC_6TM_Tm287_like"/>
    <property type="match status" value="1"/>
</dbReference>
<dbReference type="OrthoDB" id="9770415at2"/>
<dbReference type="Gene3D" id="3.40.50.300">
    <property type="entry name" value="P-loop containing nucleotide triphosphate hydrolases"/>
    <property type="match status" value="1"/>
</dbReference>
<dbReference type="InterPro" id="IPR003593">
    <property type="entry name" value="AAA+_ATPase"/>
</dbReference>
<name>A0A229UI55_9BACL</name>
<evidence type="ECO:0000256" key="5">
    <source>
        <dbReference type="ARBA" id="ARBA00022741"/>
    </source>
</evidence>
<dbReference type="InterPro" id="IPR017871">
    <property type="entry name" value="ABC_transporter-like_CS"/>
</dbReference>
<organism evidence="13 14">
    <name type="scientific">Paenibacillus rigui</name>
    <dbReference type="NCBI Taxonomy" id="554312"/>
    <lineage>
        <taxon>Bacteria</taxon>
        <taxon>Bacillati</taxon>
        <taxon>Bacillota</taxon>
        <taxon>Bacilli</taxon>
        <taxon>Bacillales</taxon>
        <taxon>Paenibacillaceae</taxon>
        <taxon>Paenibacillus</taxon>
    </lineage>
</organism>
<feature type="transmembrane region" description="Helical" evidence="10">
    <location>
        <begin position="235"/>
        <end position="258"/>
    </location>
</feature>
<dbReference type="SUPFAM" id="SSF52540">
    <property type="entry name" value="P-loop containing nucleoside triphosphate hydrolases"/>
    <property type="match status" value="1"/>
</dbReference>
<dbReference type="RefSeq" id="WP_094018278.1">
    <property type="nucleotide sequence ID" value="NZ_NMQW01000053.1"/>
</dbReference>
<dbReference type="FunFam" id="3.40.50.300:FF:000854">
    <property type="entry name" value="Multidrug ABC transporter ATP-binding protein"/>
    <property type="match status" value="1"/>
</dbReference>
<dbReference type="FunFam" id="1.20.1560.10:FF:000040">
    <property type="entry name" value="Multidrug ABC transporter ATP-binding protein"/>
    <property type="match status" value="1"/>
</dbReference>
<dbReference type="InterPro" id="IPR003439">
    <property type="entry name" value="ABC_transporter-like_ATP-bd"/>
</dbReference>
<sequence>MKKLFAFLKPYRLPIGFVLALVFLQSLSDLYLPTLMSDIVDHGIVQGDTSYIFKIGGFMLLVAAAGGLCSIAASYFSAKVAAGFGKLLRGKVFTHVENFSLQEFDKLGTASLITRTTNDITQVQQVLTMMMRMMVSAPMMCIGGIIMAVSKDAKLSLVIVAVIPVLAAAIFLIARQGMPLFKAQQKKLDHLNLVLREGLTGIRVIRSFNRIEHEQTRFRAANRDLTDTATKVNRIMAAMMPVMMLVMNLASVAIVWFGGIRIDGGHMQVGDLMAFLQYAMQIMFSLIMVSMMFVMIPRASVSAARINEVLDMVPDMKDGDRAHAEQAQLHKGYVEFQDVAFSYPGAEKPALSGISFHARPGETTAIIGGTGSGKTTLISLIPRFYDVDQGRILVDGVDVRELPQADLRSKIGFVPQKAVLFTGTIADNIRYGKEGATMDEIKHAAETAQASGFIGEMKDGYDSVIAQGGTNVSGGQKQRLSIARALVRRPEIYVFDDSFSALDFKTDALLRAALKRETGEATVLIVAQRVTTVMDADRIIVLEDGEIAGMGTHRELMNICAVYREIVSSQLSETALREAMGAEEADSGNGEGSLSDAGGSAQQTEAGFTLRNSADASEAGFVSRNAKEGTS</sequence>
<keyword evidence="14" id="KW-1185">Reference proteome</keyword>
<feature type="region of interest" description="Disordered" evidence="9">
    <location>
        <begin position="579"/>
        <end position="613"/>
    </location>
</feature>
<dbReference type="GO" id="GO:0005886">
    <property type="term" value="C:plasma membrane"/>
    <property type="evidence" value="ECO:0007669"/>
    <property type="project" value="UniProtKB-SubCell"/>
</dbReference>
<dbReference type="InterPro" id="IPR039421">
    <property type="entry name" value="Type_1_exporter"/>
</dbReference>
<proteinExistence type="predicted"/>
<dbReference type="GO" id="GO:0016887">
    <property type="term" value="F:ATP hydrolysis activity"/>
    <property type="evidence" value="ECO:0007669"/>
    <property type="project" value="InterPro"/>
</dbReference>
<evidence type="ECO:0000259" key="11">
    <source>
        <dbReference type="PROSITE" id="PS50893"/>
    </source>
</evidence>
<reference evidence="13 14" key="1">
    <citation type="submission" date="2017-07" db="EMBL/GenBank/DDBJ databases">
        <title>Genome sequencing and assembly of Paenibacillus rigui.</title>
        <authorList>
            <person name="Mayilraj S."/>
        </authorList>
    </citation>
    <scope>NUCLEOTIDE SEQUENCE [LARGE SCALE GENOMIC DNA]</scope>
    <source>
        <strain evidence="13 14">JCM 16352</strain>
    </source>
</reference>
<feature type="compositionally biased region" description="Polar residues" evidence="9">
    <location>
        <begin position="600"/>
        <end position="613"/>
    </location>
</feature>
<feature type="transmembrane region" description="Helical" evidence="10">
    <location>
        <begin position="130"/>
        <end position="149"/>
    </location>
</feature>
<evidence type="ECO:0000313" key="14">
    <source>
        <dbReference type="Proteomes" id="UP000215509"/>
    </source>
</evidence>
<keyword evidence="6 13" id="KW-0067">ATP-binding</keyword>
<dbReference type="Pfam" id="PF00005">
    <property type="entry name" value="ABC_tran"/>
    <property type="match status" value="1"/>
</dbReference>
<feature type="domain" description="ABC transporter" evidence="11">
    <location>
        <begin position="334"/>
        <end position="569"/>
    </location>
</feature>
<evidence type="ECO:0000256" key="6">
    <source>
        <dbReference type="ARBA" id="ARBA00022840"/>
    </source>
</evidence>
<dbReference type="GO" id="GO:0015421">
    <property type="term" value="F:ABC-type oligopeptide transporter activity"/>
    <property type="evidence" value="ECO:0007669"/>
    <property type="project" value="TreeGrafter"/>
</dbReference>
<keyword evidence="2" id="KW-0813">Transport</keyword>
<evidence type="ECO:0000313" key="13">
    <source>
        <dbReference type="EMBL" id="OXM82975.1"/>
    </source>
</evidence>
<keyword evidence="3" id="KW-1003">Cell membrane</keyword>
<dbReference type="PROSITE" id="PS50893">
    <property type="entry name" value="ABC_TRANSPORTER_2"/>
    <property type="match status" value="1"/>
</dbReference>
<dbReference type="AlphaFoldDB" id="A0A229UI55"/>
<evidence type="ECO:0000256" key="7">
    <source>
        <dbReference type="ARBA" id="ARBA00022989"/>
    </source>
</evidence>
<dbReference type="InterPro" id="IPR036640">
    <property type="entry name" value="ABC1_TM_sf"/>
</dbReference>
<accession>A0A229UI55</accession>
<dbReference type="PANTHER" id="PTHR43394:SF1">
    <property type="entry name" value="ATP-BINDING CASSETTE SUB-FAMILY B MEMBER 10, MITOCHONDRIAL"/>
    <property type="match status" value="1"/>
</dbReference>